<evidence type="ECO:0000313" key="2">
    <source>
        <dbReference type="Proteomes" id="UP000050509"/>
    </source>
</evidence>
<dbReference type="EMBL" id="LJCR01003621">
    <property type="protein sequence ID" value="KPV46143.1"/>
    <property type="molecule type" value="Genomic_DNA"/>
</dbReference>
<sequence length="69" mass="7837">RFAVLRSGRGGALHHRCVVRGASLPTRERLRTVGCDKHQLNTESKTAMDIWDSLTDEHGWSETDFTRLT</sequence>
<gene>
    <name evidence="1" type="ORF">SE17_43595</name>
</gene>
<dbReference type="Proteomes" id="UP000050509">
    <property type="component" value="Unassembled WGS sequence"/>
</dbReference>
<feature type="non-terminal residue" evidence="1">
    <location>
        <position position="1"/>
    </location>
</feature>
<comment type="caution">
    <text evidence="1">The sequence shown here is derived from an EMBL/GenBank/DDBJ whole genome shotgun (WGS) entry which is preliminary data.</text>
</comment>
<proteinExistence type="predicted"/>
<evidence type="ECO:0000313" key="1">
    <source>
        <dbReference type="EMBL" id="KPV46143.1"/>
    </source>
</evidence>
<keyword evidence="2" id="KW-1185">Reference proteome</keyword>
<organism evidence="1 2">
    <name type="scientific">Kouleothrix aurantiaca</name>
    <dbReference type="NCBI Taxonomy" id="186479"/>
    <lineage>
        <taxon>Bacteria</taxon>
        <taxon>Bacillati</taxon>
        <taxon>Chloroflexota</taxon>
        <taxon>Chloroflexia</taxon>
        <taxon>Chloroflexales</taxon>
        <taxon>Roseiflexineae</taxon>
        <taxon>Roseiflexaceae</taxon>
        <taxon>Kouleothrix</taxon>
    </lineage>
</organism>
<accession>A0A0P9F3K5</accession>
<name>A0A0P9F3K5_9CHLR</name>
<reference evidence="1 2" key="1">
    <citation type="submission" date="2015-09" db="EMBL/GenBank/DDBJ databases">
        <title>Draft genome sequence of Kouleothrix aurantiaca JCM 19913.</title>
        <authorList>
            <person name="Hemp J."/>
        </authorList>
    </citation>
    <scope>NUCLEOTIDE SEQUENCE [LARGE SCALE GENOMIC DNA]</scope>
    <source>
        <strain evidence="1 2">COM-B</strain>
    </source>
</reference>
<dbReference type="AlphaFoldDB" id="A0A0P9F3K5"/>
<protein>
    <submittedName>
        <fullName evidence="1">Uncharacterized protein</fullName>
    </submittedName>
</protein>